<dbReference type="Proteomes" id="UP000253961">
    <property type="component" value="Unassembled WGS sequence"/>
</dbReference>
<evidence type="ECO:0000313" key="3">
    <source>
        <dbReference type="Proteomes" id="UP000253961"/>
    </source>
</evidence>
<feature type="transmembrane region" description="Helical" evidence="1">
    <location>
        <begin position="69"/>
        <end position="98"/>
    </location>
</feature>
<evidence type="ECO:0000313" key="2">
    <source>
        <dbReference type="EMBL" id="RDC58037.1"/>
    </source>
</evidence>
<proteinExistence type="predicted"/>
<name>A0A369Q435_9SPHI</name>
<feature type="transmembrane region" description="Helical" evidence="1">
    <location>
        <begin position="30"/>
        <end position="49"/>
    </location>
</feature>
<keyword evidence="1" id="KW-1133">Transmembrane helix</keyword>
<dbReference type="EMBL" id="QPKV01000002">
    <property type="protein sequence ID" value="RDC58037.1"/>
    <property type="molecule type" value="Genomic_DNA"/>
</dbReference>
<dbReference type="AlphaFoldDB" id="A0A369Q435"/>
<organism evidence="2 3">
    <name type="scientific">Pedobacter chinensis</name>
    <dbReference type="NCBI Taxonomy" id="2282421"/>
    <lineage>
        <taxon>Bacteria</taxon>
        <taxon>Pseudomonadati</taxon>
        <taxon>Bacteroidota</taxon>
        <taxon>Sphingobacteriia</taxon>
        <taxon>Sphingobacteriales</taxon>
        <taxon>Sphingobacteriaceae</taxon>
        <taxon>Pedobacter</taxon>
    </lineage>
</organism>
<feature type="transmembrane region" description="Helical" evidence="1">
    <location>
        <begin position="143"/>
        <end position="163"/>
    </location>
</feature>
<evidence type="ECO:0000256" key="1">
    <source>
        <dbReference type="SAM" id="Phobius"/>
    </source>
</evidence>
<gene>
    <name evidence="2" type="ORF">DU508_03570</name>
</gene>
<protein>
    <submittedName>
        <fullName evidence="2">Uncharacterized protein</fullName>
    </submittedName>
</protein>
<feature type="transmembrane region" description="Helical" evidence="1">
    <location>
        <begin position="118"/>
        <end position="138"/>
    </location>
</feature>
<dbReference type="RefSeq" id="WP_115401456.1">
    <property type="nucleotide sequence ID" value="NZ_QPKV01000002.1"/>
</dbReference>
<accession>A0A369Q435</accession>
<keyword evidence="1" id="KW-0472">Membrane</keyword>
<reference evidence="2 3" key="1">
    <citation type="submission" date="2018-07" db="EMBL/GenBank/DDBJ databases">
        <title>Pedobacter sp. nov., isolated from soil.</title>
        <authorList>
            <person name="Zhou L.Y."/>
            <person name="Du Z.J."/>
        </authorList>
    </citation>
    <scope>NUCLEOTIDE SEQUENCE [LARGE SCALE GENOMIC DNA]</scope>
    <source>
        <strain evidence="2 3">JDX94</strain>
    </source>
</reference>
<feature type="transmembrane region" description="Helical" evidence="1">
    <location>
        <begin position="169"/>
        <end position="187"/>
    </location>
</feature>
<comment type="caution">
    <text evidence="2">The sequence shown here is derived from an EMBL/GenBank/DDBJ whole genome shotgun (WGS) entry which is preliminary data.</text>
</comment>
<sequence>MASLITGLTTGAVFRRLGSKYLVHYLPLDVIFILAYLFLLSGIAFAFVWHYSEKRKKVNLDYKHGLVQLIAFALALDLTMFGFQKLLGFQMIVPLGLLDTPFSSFSGEDLVWAFFKHSYAFTSVVAFMQMASAILLLFPKTRLFGSLIALPMLVFIWLMDFFYQMPTGVLLHGSILLTAIFYFLWLYRKRLLSICWINVSSVNFHYTWLWILLLMGISAFCLINRRHPDLHPQLTGKYAVADLKIEGLSQKAKYSTDSVLTFVYFDLDDDVVLRWNDHRRQRIGRYRLSNQGRITMKWRYPDNKLPAFEGQLIGVKDGFQLKGRMDTSNYEMLLIRDEK</sequence>
<keyword evidence="3" id="KW-1185">Reference proteome</keyword>
<dbReference type="OrthoDB" id="654744at2"/>
<keyword evidence="1" id="KW-0812">Transmembrane</keyword>
<feature type="transmembrane region" description="Helical" evidence="1">
    <location>
        <begin position="208"/>
        <end position="225"/>
    </location>
</feature>